<evidence type="ECO:0000256" key="2">
    <source>
        <dbReference type="ARBA" id="ARBA00030119"/>
    </source>
</evidence>
<dbReference type="InterPro" id="IPR023753">
    <property type="entry name" value="FAD/NAD-binding_dom"/>
</dbReference>
<dbReference type="PANTHER" id="PTHR43073">
    <property type="entry name" value="DIHYDROPYRIMIDINE DEHYDROGENASE [NADP(+)]"/>
    <property type="match status" value="1"/>
</dbReference>
<evidence type="ECO:0000259" key="5">
    <source>
        <dbReference type="Pfam" id="PF14691"/>
    </source>
</evidence>
<keyword evidence="7" id="KW-1185">Reference proteome</keyword>
<dbReference type="GO" id="GO:0006212">
    <property type="term" value="P:uracil catabolic process"/>
    <property type="evidence" value="ECO:0007669"/>
    <property type="project" value="TreeGrafter"/>
</dbReference>
<gene>
    <name evidence="6" type="ORF">ANCDUO_09382</name>
</gene>
<reference evidence="6 7" key="1">
    <citation type="submission" date="2013-12" db="EMBL/GenBank/DDBJ databases">
        <title>Draft genome of the parsitic nematode Ancylostoma duodenale.</title>
        <authorList>
            <person name="Mitreva M."/>
        </authorList>
    </citation>
    <scope>NUCLEOTIDE SEQUENCE [LARGE SCALE GENOMIC DNA]</scope>
    <source>
        <strain evidence="6 7">Zhejiang</strain>
    </source>
</reference>
<dbReference type="EMBL" id="KN731023">
    <property type="protein sequence ID" value="KIH60370.1"/>
    <property type="molecule type" value="Genomic_DNA"/>
</dbReference>
<evidence type="ECO:0000259" key="4">
    <source>
        <dbReference type="Pfam" id="PF07992"/>
    </source>
</evidence>
<sequence length="369" mass="39860">MAAALLALNPTVNKQARSVPSYETKKNKHNWKRNADKCGSCAPDLSNDFRDIKHTTLSERGALREALRCLKCADAPCQKSCPTQLDIKAFITSISNKNYYGAARQILSDNPLGLTCGMICPTSDLCVGSCNLQATEEGPINIGGLQQFACEVFKKMNIRQIVSKEVRESRNKSHGEPIALLGKSARCGPASISCASFLARLGYTKVTIYEKRDYVGGLSSSEIPQFRLPYDVVDFEIQLARDIGVKIVTGRALHKNDLTLEKLKADGAKAVFLGIGMPDPKKVDVFDGLTQSHGFYTSKDFLPIIAAASKPGMCGCSRTPLPSMKGRVIVLGAGDTAFDCATSALRAGASRVTVVFRKGFTGIRAVPEE</sequence>
<dbReference type="PRINTS" id="PR00419">
    <property type="entry name" value="ADXRDTASE"/>
</dbReference>
<dbReference type="AlphaFoldDB" id="A0A0C2GGU0"/>
<protein>
    <recommendedName>
        <fullName evidence="3">Dihydrothymine dehydrogenase</fullName>
    </recommendedName>
    <alternativeName>
        <fullName evidence="2">Dihydrouracil dehydrogenase</fullName>
    </alternativeName>
</protein>
<dbReference type="InterPro" id="IPR036188">
    <property type="entry name" value="FAD/NAD-bd_sf"/>
</dbReference>
<dbReference type="OrthoDB" id="4327079at2759"/>
<accession>A0A0C2GGU0</accession>
<proteinExistence type="predicted"/>
<feature type="non-terminal residue" evidence="6">
    <location>
        <position position="369"/>
    </location>
</feature>
<dbReference type="Gene3D" id="3.50.50.60">
    <property type="entry name" value="FAD/NAD(P)-binding domain"/>
    <property type="match status" value="2"/>
</dbReference>
<dbReference type="PANTHER" id="PTHR43073:SF2">
    <property type="entry name" value="DIHYDROPYRIMIDINE DEHYDROGENASE [NADP(+)]"/>
    <property type="match status" value="1"/>
</dbReference>
<organism evidence="6 7">
    <name type="scientific">Ancylostoma duodenale</name>
    <dbReference type="NCBI Taxonomy" id="51022"/>
    <lineage>
        <taxon>Eukaryota</taxon>
        <taxon>Metazoa</taxon>
        <taxon>Ecdysozoa</taxon>
        <taxon>Nematoda</taxon>
        <taxon>Chromadorea</taxon>
        <taxon>Rhabditida</taxon>
        <taxon>Rhabditina</taxon>
        <taxon>Rhabditomorpha</taxon>
        <taxon>Strongyloidea</taxon>
        <taxon>Ancylostomatidae</taxon>
        <taxon>Ancylostomatinae</taxon>
        <taxon>Ancylostoma</taxon>
    </lineage>
</organism>
<dbReference type="GO" id="GO:0005829">
    <property type="term" value="C:cytosol"/>
    <property type="evidence" value="ECO:0007669"/>
    <property type="project" value="TreeGrafter"/>
</dbReference>
<dbReference type="GO" id="GO:0050661">
    <property type="term" value="F:NADP binding"/>
    <property type="evidence" value="ECO:0007669"/>
    <property type="project" value="TreeGrafter"/>
</dbReference>
<dbReference type="GO" id="GO:0051536">
    <property type="term" value="F:iron-sulfur cluster binding"/>
    <property type="evidence" value="ECO:0007669"/>
    <property type="project" value="InterPro"/>
</dbReference>
<dbReference type="InterPro" id="IPR028261">
    <property type="entry name" value="DPD_II"/>
</dbReference>
<name>A0A0C2GGU0_9BILA</name>
<dbReference type="SUPFAM" id="SSF46548">
    <property type="entry name" value="alpha-helical ferredoxin"/>
    <property type="match status" value="1"/>
</dbReference>
<dbReference type="FunFam" id="1.10.1060.10:FF:000007">
    <property type="entry name" value="Dihydropyrimidine dehydrogenase [NADP(+)]"/>
    <property type="match status" value="1"/>
</dbReference>
<dbReference type="Pfam" id="PF07992">
    <property type="entry name" value="Pyr_redox_2"/>
    <property type="match status" value="1"/>
</dbReference>
<dbReference type="InterPro" id="IPR009051">
    <property type="entry name" value="Helical_ferredxn"/>
</dbReference>
<dbReference type="GO" id="GO:0002058">
    <property type="term" value="F:uracil binding"/>
    <property type="evidence" value="ECO:0007669"/>
    <property type="project" value="TreeGrafter"/>
</dbReference>
<evidence type="ECO:0000313" key="7">
    <source>
        <dbReference type="Proteomes" id="UP000054047"/>
    </source>
</evidence>
<dbReference type="SUPFAM" id="SSF51971">
    <property type="entry name" value="Nucleotide-binding domain"/>
    <property type="match status" value="1"/>
</dbReference>
<evidence type="ECO:0000256" key="1">
    <source>
        <dbReference type="ARBA" id="ARBA00023002"/>
    </source>
</evidence>
<keyword evidence="1" id="KW-0560">Oxidoreductase</keyword>
<dbReference type="Proteomes" id="UP000054047">
    <property type="component" value="Unassembled WGS sequence"/>
</dbReference>
<dbReference type="Pfam" id="PF14691">
    <property type="entry name" value="Fer4_20"/>
    <property type="match status" value="1"/>
</dbReference>
<evidence type="ECO:0000313" key="6">
    <source>
        <dbReference type="EMBL" id="KIH60370.1"/>
    </source>
</evidence>
<dbReference type="Gene3D" id="1.10.1060.10">
    <property type="entry name" value="Alpha-helical ferredoxin"/>
    <property type="match status" value="1"/>
</dbReference>
<feature type="domain" description="FAD/NAD(P)-binding" evidence="4">
    <location>
        <begin position="188"/>
        <end position="357"/>
    </location>
</feature>
<dbReference type="GO" id="GO:0006210">
    <property type="term" value="P:thymine catabolic process"/>
    <property type="evidence" value="ECO:0007669"/>
    <property type="project" value="TreeGrafter"/>
</dbReference>
<feature type="domain" description="Dihydroprymidine dehydrogenase" evidence="5">
    <location>
        <begin position="48"/>
        <end position="157"/>
    </location>
</feature>
<dbReference type="GO" id="GO:0017113">
    <property type="term" value="F:dihydropyrimidine dehydrogenase (NADP+) activity"/>
    <property type="evidence" value="ECO:0007669"/>
    <property type="project" value="TreeGrafter"/>
</dbReference>
<evidence type="ECO:0000256" key="3">
    <source>
        <dbReference type="ARBA" id="ARBA00032722"/>
    </source>
</evidence>